<dbReference type="InterPro" id="IPR021857">
    <property type="entry name" value="DUF3467"/>
</dbReference>
<sequence>MEKKTYYANNVQMALQLYDMVMEFSILNPDNTKEDNIRIFMSPQHAKVFAHLLLDHVRIYEETFGSIPNPPSPEQLQELQKRGIINLGEGDVKN</sequence>
<organism evidence="1 2">
    <name type="scientific">Anoxybacteroides amylolyticum</name>
    <dbReference type="NCBI Taxonomy" id="294699"/>
    <lineage>
        <taxon>Bacteria</taxon>
        <taxon>Bacillati</taxon>
        <taxon>Bacillota</taxon>
        <taxon>Bacilli</taxon>
        <taxon>Bacillales</taxon>
        <taxon>Anoxybacillaceae</taxon>
        <taxon>Anoxybacteroides</taxon>
    </lineage>
</organism>
<reference evidence="1 2" key="1">
    <citation type="journal article" date="2006" name="Syst. Appl. Microbiol.">
        <title>Anoxybacillus amylolyticus sp. nov., a thermophilic amylase producing bacterium isolated from Mount Rittmann (Antarctica).</title>
        <authorList>
            <person name="Poli A."/>
            <person name="Esposito E."/>
            <person name="Lama L."/>
            <person name="Orlando P."/>
            <person name="Nicolaus G."/>
            <person name="de Appolonia F."/>
            <person name="Gambacorta A."/>
            <person name="Nicolaus B."/>
        </authorList>
    </citation>
    <scope>NUCLEOTIDE SEQUENCE [LARGE SCALE GENOMIC DNA]</scope>
    <source>
        <strain evidence="1 2">DSM 15939</strain>
        <plasmid evidence="2">Plasmid pdsm15939_1</plasmid>
    </source>
</reference>
<keyword evidence="1" id="KW-0614">Plasmid</keyword>
<dbReference type="EMBL" id="CP015439">
    <property type="protein sequence ID" value="ANB62164.1"/>
    <property type="molecule type" value="Genomic_DNA"/>
</dbReference>
<geneLocation type="plasmid" evidence="2">
    <name>pdsm15939_1</name>
</geneLocation>
<dbReference type="RefSeq" id="WP_066327911.1">
    <property type="nucleotide sequence ID" value="NZ_CP015439.1"/>
</dbReference>
<evidence type="ECO:0000313" key="1">
    <source>
        <dbReference type="EMBL" id="ANB62164.1"/>
    </source>
</evidence>
<keyword evidence="2" id="KW-1185">Reference proteome</keyword>
<dbReference type="AlphaFoldDB" id="A0A167TSP6"/>
<accession>A0A167TSP6</accession>
<dbReference type="Proteomes" id="UP000076865">
    <property type="component" value="Plasmid pDSM15939_1"/>
</dbReference>
<name>A0A167TSP6_9BACL</name>
<dbReference type="KEGG" id="aamy:GFC30_3208"/>
<dbReference type="Pfam" id="PF11950">
    <property type="entry name" value="DUF3467"/>
    <property type="match status" value="1"/>
</dbReference>
<evidence type="ECO:0008006" key="3">
    <source>
        <dbReference type="Google" id="ProtNLM"/>
    </source>
</evidence>
<protein>
    <recommendedName>
        <fullName evidence="3">DUF3467 domain-containing protein</fullName>
    </recommendedName>
</protein>
<dbReference type="PATRIC" id="fig|294699.3.peg.3314"/>
<dbReference type="OrthoDB" id="1911531at2"/>
<gene>
    <name evidence="1" type="ORF">GFC30_3208</name>
</gene>
<proteinExistence type="predicted"/>
<evidence type="ECO:0000313" key="2">
    <source>
        <dbReference type="Proteomes" id="UP000076865"/>
    </source>
</evidence>